<dbReference type="EMBL" id="LOCQ01000053">
    <property type="protein sequence ID" value="OBV39565.1"/>
    <property type="molecule type" value="Genomic_DNA"/>
</dbReference>
<organism evidence="2 3">
    <name type="scientific">Janthinobacterium psychrotolerans</name>
    <dbReference type="NCBI Taxonomy" id="1747903"/>
    <lineage>
        <taxon>Bacteria</taxon>
        <taxon>Pseudomonadati</taxon>
        <taxon>Pseudomonadota</taxon>
        <taxon>Betaproteobacteria</taxon>
        <taxon>Burkholderiales</taxon>
        <taxon>Oxalobacteraceae</taxon>
        <taxon>Janthinobacterium</taxon>
    </lineage>
</organism>
<reference evidence="2 3" key="1">
    <citation type="submission" date="2016-04" db="EMBL/GenBank/DDBJ databases">
        <title>Draft genome sequence of Janthinobacterium psychrotolerans sp. nov., isolated from freshwater sediments in Denmark.</title>
        <authorList>
            <person name="Gong X."/>
            <person name="Skrivergaard S."/>
            <person name="Korsgaard B.S."/>
            <person name="Schreiber L."/>
            <person name="Marshall I.P."/>
            <person name="Finster K."/>
            <person name="Schramm A."/>
        </authorList>
    </citation>
    <scope>NUCLEOTIDE SEQUENCE [LARGE SCALE GENOMIC DNA]</scope>
    <source>
        <strain evidence="2 3">S3-2</strain>
    </source>
</reference>
<accession>A0A1A7C498</accession>
<feature type="compositionally biased region" description="Polar residues" evidence="1">
    <location>
        <begin position="1"/>
        <end position="17"/>
    </location>
</feature>
<feature type="compositionally biased region" description="Basic and acidic residues" evidence="1">
    <location>
        <begin position="26"/>
        <end position="47"/>
    </location>
</feature>
<dbReference type="RefSeq" id="WP_150127762.1">
    <property type="nucleotide sequence ID" value="NZ_LOCQ01000053.1"/>
</dbReference>
<gene>
    <name evidence="2" type="ORF">ASR47_1010155</name>
</gene>
<comment type="caution">
    <text evidence="2">The sequence shown here is derived from an EMBL/GenBank/DDBJ whole genome shotgun (WGS) entry which is preliminary data.</text>
</comment>
<protein>
    <submittedName>
        <fullName evidence="2">Uncharacterized protein</fullName>
    </submittedName>
</protein>
<dbReference type="Proteomes" id="UP000092713">
    <property type="component" value="Unassembled WGS sequence"/>
</dbReference>
<keyword evidence="3" id="KW-1185">Reference proteome</keyword>
<sequence length="61" mass="6233">MGKSSSQAGQNRQSATPVQDAPDQDSSGKGERNKRGKDAASHLKAGSDKGAGGGKKQGRKH</sequence>
<evidence type="ECO:0000256" key="1">
    <source>
        <dbReference type="SAM" id="MobiDB-lite"/>
    </source>
</evidence>
<dbReference type="AlphaFoldDB" id="A0A1A7C498"/>
<name>A0A1A7C498_9BURK</name>
<feature type="region of interest" description="Disordered" evidence="1">
    <location>
        <begin position="1"/>
        <end position="61"/>
    </location>
</feature>
<proteinExistence type="predicted"/>
<evidence type="ECO:0000313" key="2">
    <source>
        <dbReference type="EMBL" id="OBV39565.1"/>
    </source>
</evidence>
<evidence type="ECO:0000313" key="3">
    <source>
        <dbReference type="Proteomes" id="UP000092713"/>
    </source>
</evidence>